<name>A0A926JSL2_9FLAO</name>
<evidence type="ECO:0000256" key="1">
    <source>
        <dbReference type="SAM" id="MobiDB-lite"/>
    </source>
</evidence>
<dbReference type="AlphaFoldDB" id="A0A926JSL2"/>
<feature type="signal peptide" evidence="2">
    <location>
        <begin position="1"/>
        <end position="21"/>
    </location>
</feature>
<accession>A0A926JSL2</accession>
<feature type="region of interest" description="Disordered" evidence="1">
    <location>
        <begin position="76"/>
        <end position="101"/>
    </location>
</feature>
<dbReference type="RefSeq" id="WP_187965897.1">
    <property type="nucleotide sequence ID" value="NZ_JACVDC010000035.1"/>
</dbReference>
<evidence type="ECO:0000256" key="2">
    <source>
        <dbReference type="SAM" id="SignalP"/>
    </source>
</evidence>
<evidence type="ECO:0000313" key="4">
    <source>
        <dbReference type="Proteomes" id="UP000653730"/>
    </source>
</evidence>
<feature type="chain" id="PRO_5037623903" description="Lipoprotein" evidence="2">
    <location>
        <begin position="22"/>
        <end position="272"/>
    </location>
</feature>
<comment type="caution">
    <text evidence="3">The sequence shown here is derived from an EMBL/GenBank/DDBJ whole genome shotgun (WGS) entry which is preliminary data.</text>
</comment>
<dbReference type="Proteomes" id="UP000653730">
    <property type="component" value="Unassembled WGS sequence"/>
</dbReference>
<evidence type="ECO:0008006" key="5">
    <source>
        <dbReference type="Google" id="ProtNLM"/>
    </source>
</evidence>
<proteinExistence type="predicted"/>
<keyword evidence="2" id="KW-0732">Signal</keyword>
<dbReference type="EMBL" id="JACVDC010000035">
    <property type="protein sequence ID" value="MBC9796755.1"/>
    <property type="molecule type" value="Genomic_DNA"/>
</dbReference>
<protein>
    <recommendedName>
        <fullName evidence="5">Lipoprotein</fullName>
    </recommendedName>
</protein>
<evidence type="ECO:0000313" key="3">
    <source>
        <dbReference type="EMBL" id="MBC9796755.1"/>
    </source>
</evidence>
<gene>
    <name evidence="3" type="ORF">IBL28_12300</name>
</gene>
<keyword evidence="4" id="KW-1185">Reference proteome</keyword>
<reference evidence="3 4" key="1">
    <citation type="submission" date="2020-09" db="EMBL/GenBank/DDBJ databases">
        <title>Sinomicrobium weinanense sp. nov., a halophilic bacteria isolated from saline-alkali soil.</title>
        <authorList>
            <person name="Wu P."/>
            <person name="Ren H."/>
            <person name="Mei Y."/>
            <person name="Liang Y."/>
            <person name="Chen Z."/>
        </authorList>
    </citation>
    <scope>NUCLEOTIDE SEQUENCE [LARGE SCALE GENOMIC DNA]</scope>
    <source>
        <strain evidence="3 4">FJxs</strain>
    </source>
</reference>
<dbReference type="PROSITE" id="PS51257">
    <property type="entry name" value="PROKAR_LIPOPROTEIN"/>
    <property type="match status" value="1"/>
</dbReference>
<sequence>MFKKKFIYTFFILISILTSCQNDLNVEDDTTSISENGHETMSIVDYYTNGFKNAPGSILLQSQEYLTSSKSHNPNLISISESKNRKKNQHKSKNFSKIELSDGDKNTLNKASSQKEMSKLFGNNLNYKIRENYSTKEDINTSEKEAIYVPEKLKVTFSSDKILSPQTSFSWNVDPKNEEIVVYIVYDPLVQSDVNFAWDNKGRVVKMFLVQDENGSYSFSYNDLYRLPNEGTVTVHIARGNYKTIDSKGDENLSILAFTKISKDLLVQIQER</sequence>
<organism evidence="3 4">
    <name type="scientific">Sinomicrobium weinanense</name>
    <dbReference type="NCBI Taxonomy" id="2842200"/>
    <lineage>
        <taxon>Bacteria</taxon>
        <taxon>Pseudomonadati</taxon>
        <taxon>Bacteroidota</taxon>
        <taxon>Flavobacteriia</taxon>
        <taxon>Flavobacteriales</taxon>
        <taxon>Flavobacteriaceae</taxon>
        <taxon>Sinomicrobium</taxon>
    </lineage>
</organism>
<feature type="compositionally biased region" description="Basic residues" evidence="1">
    <location>
        <begin position="84"/>
        <end position="94"/>
    </location>
</feature>